<dbReference type="Proteomes" id="UP001434883">
    <property type="component" value="Unassembled WGS sequence"/>
</dbReference>
<name>A0ABV0R9V2_9TELE</name>
<comment type="caution">
    <text evidence="2">Lacks conserved residue(s) required for the propagation of feature annotation.</text>
</comment>
<feature type="non-terminal residue" evidence="3">
    <location>
        <position position="1"/>
    </location>
</feature>
<dbReference type="CDD" id="cd00112">
    <property type="entry name" value="LDLa"/>
    <property type="match status" value="1"/>
</dbReference>
<feature type="disulfide bond" evidence="2">
    <location>
        <begin position="11"/>
        <end position="29"/>
    </location>
</feature>
<gene>
    <name evidence="3" type="ORF">XENOCAPTIV_020567</name>
</gene>
<accession>A0ABV0R9V2</accession>
<dbReference type="InterPro" id="IPR002172">
    <property type="entry name" value="LDrepeatLR_classA_rpt"/>
</dbReference>
<evidence type="ECO:0000313" key="3">
    <source>
        <dbReference type="EMBL" id="MEQ2204895.1"/>
    </source>
</evidence>
<keyword evidence="1 2" id="KW-1015">Disulfide bond</keyword>
<dbReference type="Gene3D" id="4.10.400.10">
    <property type="entry name" value="Low-density Lipoprotein Receptor"/>
    <property type="match status" value="1"/>
</dbReference>
<organism evidence="3 4">
    <name type="scientific">Xenoophorus captivus</name>
    <dbReference type="NCBI Taxonomy" id="1517983"/>
    <lineage>
        <taxon>Eukaryota</taxon>
        <taxon>Metazoa</taxon>
        <taxon>Chordata</taxon>
        <taxon>Craniata</taxon>
        <taxon>Vertebrata</taxon>
        <taxon>Euteleostomi</taxon>
        <taxon>Actinopterygii</taxon>
        <taxon>Neopterygii</taxon>
        <taxon>Teleostei</taxon>
        <taxon>Neoteleostei</taxon>
        <taxon>Acanthomorphata</taxon>
        <taxon>Ovalentaria</taxon>
        <taxon>Atherinomorphae</taxon>
        <taxon>Cyprinodontiformes</taxon>
        <taxon>Goodeidae</taxon>
        <taxon>Xenoophorus</taxon>
    </lineage>
</organism>
<protein>
    <recommendedName>
        <fullName evidence="5">Very low density lipoprotein receptor</fullName>
    </recommendedName>
</protein>
<dbReference type="InterPro" id="IPR036055">
    <property type="entry name" value="LDL_receptor-like_sf"/>
</dbReference>
<dbReference type="Pfam" id="PF00057">
    <property type="entry name" value="Ldl_recept_a"/>
    <property type="match status" value="1"/>
</dbReference>
<dbReference type="EMBL" id="JAHRIN010038052">
    <property type="protein sequence ID" value="MEQ2204895.1"/>
    <property type="molecule type" value="Genomic_DNA"/>
</dbReference>
<feature type="disulfide bond" evidence="2">
    <location>
        <begin position="4"/>
        <end position="16"/>
    </location>
</feature>
<comment type="caution">
    <text evidence="3">The sequence shown here is derived from an EMBL/GenBank/DDBJ whole genome shotgun (WGS) entry which is preliminary data.</text>
</comment>
<dbReference type="PROSITE" id="PS01209">
    <property type="entry name" value="LDLRA_1"/>
    <property type="match status" value="1"/>
</dbReference>
<keyword evidence="4" id="KW-1185">Reference proteome</keyword>
<evidence type="ECO:0000256" key="1">
    <source>
        <dbReference type="ARBA" id="ARBA00023157"/>
    </source>
</evidence>
<dbReference type="SUPFAM" id="SSF57424">
    <property type="entry name" value="LDL receptor-like module"/>
    <property type="match status" value="1"/>
</dbReference>
<proteinExistence type="predicted"/>
<dbReference type="PROSITE" id="PS50068">
    <property type="entry name" value="LDLRA_2"/>
    <property type="match status" value="1"/>
</dbReference>
<dbReference type="InterPro" id="IPR023415">
    <property type="entry name" value="LDLR_class-A_CS"/>
</dbReference>
<evidence type="ECO:0008006" key="5">
    <source>
        <dbReference type="Google" id="ProtNLM"/>
    </source>
</evidence>
<evidence type="ECO:0000256" key="2">
    <source>
        <dbReference type="PROSITE-ProRule" id="PRU00124"/>
    </source>
</evidence>
<sequence>KKTCAELDFVCRSGQCVPKRWHCDGEPDCEDGSDESIEICRKLSQITTGSDV</sequence>
<reference evidence="3 4" key="1">
    <citation type="submission" date="2021-06" db="EMBL/GenBank/DDBJ databases">
        <authorList>
            <person name="Palmer J.M."/>
        </authorList>
    </citation>
    <scope>NUCLEOTIDE SEQUENCE [LARGE SCALE GENOMIC DNA]</scope>
    <source>
        <strain evidence="3 4">XC_2019</strain>
        <tissue evidence="3">Muscle</tissue>
    </source>
</reference>
<dbReference type="SMART" id="SM00192">
    <property type="entry name" value="LDLa"/>
    <property type="match status" value="1"/>
</dbReference>
<evidence type="ECO:0000313" key="4">
    <source>
        <dbReference type="Proteomes" id="UP001434883"/>
    </source>
</evidence>